<dbReference type="GO" id="GO:0005524">
    <property type="term" value="F:ATP binding"/>
    <property type="evidence" value="ECO:0007669"/>
    <property type="project" value="UniProtKB-UniRule"/>
</dbReference>
<feature type="binding site" evidence="12">
    <location>
        <position position="246"/>
    </location>
    <ligand>
        <name>K(+)</name>
        <dbReference type="ChEBI" id="CHEBI:29103"/>
    </ligand>
</feature>
<sequence length="298" mass="30917">MKKILVVGSANADLTIHTSRMPKLGETIPGNEFSTAAGGKGLNQAAAVAKLGGEVSFLGAVGCDTHGQLLLHTLQEYGISFQGMESKEEATGIALVTVAGGDNFIILSPGANNLVTPALIEQKESLIAEADCVVMQLEIPLESVIRAAEIAAAHGTMVFLNPAPARELPDTLLGMTDVLVPNEHEAESLTGICTDSEEGCVSAIQQLRGRGAETVIITRGEQGCAYNIGDNVMFCPAEKVHAVDTTSAGDSFIGALCVKLTDGADLSDAVKYAGKVSAVTVSRKGSSISIPYAEELDF</sequence>
<feature type="active site" description="Proton acceptor" evidence="12">
    <location>
        <position position="250"/>
    </location>
</feature>
<evidence type="ECO:0000256" key="10">
    <source>
        <dbReference type="ARBA" id="ARBA00022958"/>
    </source>
</evidence>
<feature type="binding site" evidence="12">
    <location>
        <position position="182"/>
    </location>
    <ligand>
        <name>ATP</name>
        <dbReference type="ChEBI" id="CHEBI:30616"/>
    </ligand>
</feature>
<evidence type="ECO:0000256" key="1">
    <source>
        <dbReference type="ARBA" id="ARBA00005380"/>
    </source>
</evidence>
<evidence type="ECO:0000256" key="11">
    <source>
        <dbReference type="ARBA" id="ARBA00023277"/>
    </source>
</evidence>
<feature type="binding site" evidence="12">
    <location>
        <position position="244"/>
    </location>
    <ligand>
        <name>K(+)</name>
        <dbReference type="ChEBI" id="CHEBI:29103"/>
    </ligand>
</feature>
<organism evidence="14 15">
    <name type="scientific">Ructibacterium gallinarum</name>
    <dbReference type="NCBI Taxonomy" id="2779355"/>
    <lineage>
        <taxon>Bacteria</taxon>
        <taxon>Bacillati</taxon>
        <taxon>Bacillota</taxon>
        <taxon>Clostridia</taxon>
        <taxon>Eubacteriales</taxon>
        <taxon>Oscillospiraceae</taxon>
        <taxon>Ructibacterium</taxon>
    </lineage>
</organism>
<proteinExistence type="inferred from homology"/>
<keyword evidence="10 12" id="KW-0630">Potassium</keyword>
<evidence type="ECO:0000256" key="3">
    <source>
        <dbReference type="ARBA" id="ARBA00016943"/>
    </source>
</evidence>
<evidence type="ECO:0000256" key="6">
    <source>
        <dbReference type="ARBA" id="ARBA00022741"/>
    </source>
</evidence>
<dbReference type="GO" id="GO:0019303">
    <property type="term" value="P:D-ribose catabolic process"/>
    <property type="evidence" value="ECO:0007669"/>
    <property type="project" value="UniProtKB-UniRule"/>
</dbReference>
<keyword evidence="4 12" id="KW-0808">Transferase</keyword>
<dbReference type="Gene3D" id="3.40.1190.20">
    <property type="match status" value="1"/>
</dbReference>
<keyword evidence="12" id="KW-0963">Cytoplasm</keyword>
<evidence type="ECO:0000256" key="12">
    <source>
        <dbReference type="HAMAP-Rule" id="MF_01987"/>
    </source>
</evidence>
<evidence type="ECO:0000256" key="5">
    <source>
        <dbReference type="ARBA" id="ARBA00022723"/>
    </source>
</evidence>
<dbReference type="GO" id="GO:0004747">
    <property type="term" value="F:ribokinase activity"/>
    <property type="evidence" value="ECO:0007669"/>
    <property type="project" value="UniProtKB-UniRule"/>
</dbReference>
<dbReference type="PANTHER" id="PTHR10584:SF166">
    <property type="entry name" value="RIBOKINASE"/>
    <property type="match status" value="1"/>
</dbReference>
<comment type="cofactor">
    <cofactor evidence="12">
        <name>Mg(2+)</name>
        <dbReference type="ChEBI" id="CHEBI:18420"/>
    </cofactor>
    <text evidence="12">Requires a divalent cation, most likely magnesium in vivo, as an electrophilic catalyst to aid phosphoryl group transfer. It is the chelate of the metal and the nucleotide that is the actual substrate.</text>
</comment>
<dbReference type="SUPFAM" id="SSF53613">
    <property type="entry name" value="Ribokinase-like"/>
    <property type="match status" value="1"/>
</dbReference>
<keyword evidence="8 12" id="KW-0067">ATP-binding</keyword>
<feature type="binding site" evidence="12">
    <location>
        <begin position="39"/>
        <end position="43"/>
    </location>
    <ligand>
        <name>substrate</name>
    </ligand>
</feature>
<reference evidence="14" key="1">
    <citation type="submission" date="2020-10" db="EMBL/GenBank/DDBJ databases">
        <title>ChiBAC.</title>
        <authorList>
            <person name="Zenner C."/>
            <person name="Hitch T.C.A."/>
            <person name="Clavel T."/>
        </authorList>
    </citation>
    <scope>NUCLEOTIDE SEQUENCE</scope>
    <source>
        <strain evidence="14">DSM 107454</strain>
    </source>
</reference>
<comment type="activity regulation">
    <text evidence="12">Activated by a monovalent cation that binds near, but not in, the active site. The most likely occupant of the site in vivo is potassium. Ion binding induces a conformational change that may alter substrate affinity.</text>
</comment>
<comment type="similarity">
    <text evidence="1">Belongs to the carbohydrate kinase pfkB family.</text>
</comment>
<dbReference type="PANTHER" id="PTHR10584">
    <property type="entry name" value="SUGAR KINASE"/>
    <property type="match status" value="1"/>
</dbReference>
<feature type="binding site" evidence="12">
    <location>
        <begin position="11"/>
        <end position="13"/>
    </location>
    <ligand>
        <name>substrate</name>
    </ligand>
</feature>
<dbReference type="NCBIfam" id="TIGR02152">
    <property type="entry name" value="D_ribokin_bact"/>
    <property type="match status" value="1"/>
</dbReference>
<feature type="binding site" evidence="12">
    <location>
        <begin position="249"/>
        <end position="250"/>
    </location>
    <ligand>
        <name>ATP</name>
        <dbReference type="ChEBI" id="CHEBI:30616"/>
    </ligand>
</feature>
<feature type="binding site" evidence="12">
    <location>
        <begin position="218"/>
        <end position="223"/>
    </location>
    <ligand>
        <name>ATP</name>
        <dbReference type="ChEBI" id="CHEBI:30616"/>
    </ligand>
</feature>
<dbReference type="HAMAP" id="MF_01987">
    <property type="entry name" value="Ribokinase"/>
    <property type="match status" value="1"/>
</dbReference>
<evidence type="ECO:0000256" key="7">
    <source>
        <dbReference type="ARBA" id="ARBA00022777"/>
    </source>
</evidence>
<comment type="subcellular location">
    <subcellularLocation>
        <location evidence="12">Cytoplasm</location>
    </subcellularLocation>
</comment>
<feature type="binding site" evidence="12">
    <location>
        <position position="289"/>
    </location>
    <ligand>
        <name>K(+)</name>
        <dbReference type="ChEBI" id="CHEBI:29103"/>
    </ligand>
</feature>
<comment type="subunit">
    <text evidence="12">Homodimer.</text>
</comment>
<evidence type="ECO:0000259" key="13">
    <source>
        <dbReference type="Pfam" id="PF00294"/>
    </source>
</evidence>
<accession>A0A9D5M3Q9</accession>
<dbReference type="PRINTS" id="PR00990">
    <property type="entry name" value="RIBOKINASE"/>
</dbReference>
<evidence type="ECO:0000313" key="15">
    <source>
        <dbReference type="Proteomes" id="UP000806542"/>
    </source>
</evidence>
<comment type="similarity">
    <text evidence="12">Belongs to the carbohydrate kinase PfkB family. Ribokinase subfamily.</text>
</comment>
<dbReference type="EC" id="2.7.1.15" evidence="2 12"/>
<dbReference type="Pfam" id="PF00294">
    <property type="entry name" value="PfkB"/>
    <property type="match status" value="1"/>
</dbReference>
<feature type="domain" description="Carbohydrate kinase PfkB" evidence="13">
    <location>
        <begin position="1"/>
        <end position="291"/>
    </location>
</feature>
<keyword evidence="9 12" id="KW-0460">Magnesium</keyword>
<evidence type="ECO:0000256" key="2">
    <source>
        <dbReference type="ARBA" id="ARBA00012035"/>
    </source>
</evidence>
<keyword evidence="15" id="KW-1185">Reference proteome</keyword>
<keyword evidence="5 12" id="KW-0479">Metal-binding</keyword>
<dbReference type="GO" id="GO:0005829">
    <property type="term" value="C:cytosol"/>
    <property type="evidence" value="ECO:0007669"/>
    <property type="project" value="TreeGrafter"/>
</dbReference>
<feature type="binding site" evidence="12">
    <location>
        <position position="280"/>
    </location>
    <ligand>
        <name>K(+)</name>
        <dbReference type="ChEBI" id="CHEBI:29103"/>
    </ligand>
</feature>
<dbReference type="PROSITE" id="PS00583">
    <property type="entry name" value="PFKB_KINASES_1"/>
    <property type="match status" value="1"/>
</dbReference>
<dbReference type="GO" id="GO:0046872">
    <property type="term" value="F:metal ion binding"/>
    <property type="evidence" value="ECO:0007669"/>
    <property type="project" value="UniProtKB-KW"/>
</dbReference>
<dbReference type="InterPro" id="IPR002139">
    <property type="entry name" value="Ribo/fructo_kinase"/>
</dbReference>
<dbReference type="InterPro" id="IPR029056">
    <property type="entry name" value="Ribokinase-like"/>
</dbReference>
<comment type="caution">
    <text evidence="14">The sequence shown here is derived from an EMBL/GenBank/DDBJ whole genome shotgun (WGS) entry which is preliminary data.</text>
</comment>
<dbReference type="AlphaFoldDB" id="A0A9D5M3Q9"/>
<evidence type="ECO:0000256" key="4">
    <source>
        <dbReference type="ARBA" id="ARBA00022679"/>
    </source>
</evidence>
<keyword evidence="11 12" id="KW-0119">Carbohydrate metabolism</keyword>
<feature type="binding site" evidence="12">
    <location>
        <position position="283"/>
    </location>
    <ligand>
        <name>K(+)</name>
        <dbReference type="ChEBI" id="CHEBI:29103"/>
    </ligand>
</feature>
<dbReference type="Proteomes" id="UP000806542">
    <property type="component" value="Unassembled WGS sequence"/>
</dbReference>
<evidence type="ECO:0000313" key="14">
    <source>
        <dbReference type="EMBL" id="MBE5039004.1"/>
    </source>
</evidence>
<dbReference type="InterPro" id="IPR011611">
    <property type="entry name" value="PfkB_dom"/>
</dbReference>
<comment type="pathway">
    <text evidence="12">Carbohydrate metabolism; D-ribose degradation; D-ribose 5-phosphate from beta-D-ribopyranose: step 2/2.</text>
</comment>
<keyword evidence="6 12" id="KW-0547">Nucleotide-binding</keyword>
<protein>
    <recommendedName>
        <fullName evidence="3 12">Ribokinase</fullName>
        <shortName evidence="12">RK</shortName>
        <ecNumber evidence="2 12">2.7.1.15</ecNumber>
    </recommendedName>
</protein>
<keyword evidence="7 12" id="KW-0418">Kinase</keyword>
<dbReference type="RefSeq" id="WP_226391557.1">
    <property type="nucleotide sequence ID" value="NZ_JADCKB010000001.1"/>
</dbReference>
<feature type="binding site" evidence="12">
    <location>
        <position position="285"/>
    </location>
    <ligand>
        <name>K(+)</name>
        <dbReference type="ChEBI" id="CHEBI:29103"/>
    </ligand>
</feature>
<feature type="binding site" evidence="12">
    <location>
        <position position="250"/>
    </location>
    <ligand>
        <name>substrate</name>
    </ligand>
</feature>
<comment type="function">
    <text evidence="12">Catalyzes the phosphorylation of ribose at O-5 in a reaction requiring ATP and magnesium. The resulting D-ribose-5-phosphate can then be used either for sythesis of nucleotides, histidine, and tryptophan, or as a component of the pentose phosphate pathway.</text>
</comment>
<comment type="caution">
    <text evidence="12">Lacks conserved residue(s) required for the propagation of feature annotation.</text>
</comment>
<comment type="catalytic activity">
    <reaction evidence="12">
        <text>D-ribose + ATP = D-ribose 5-phosphate + ADP + H(+)</text>
        <dbReference type="Rhea" id="RHEA:13697"/>
        <dbReference type="ChEBI" id="CHEBI:15378"/>
        <dbReference type="ChEBI" id="CHEBI:30616"/>
        <dbReference type="ChEBI" id="CHEBI:47013"/>
        <dbReference type="ChEBI" id="CHEBI:78346"/>
        <dbReference type="ChEBI" id="CHEBI:456216"/>
        <dbReference type="EC" id="2.7.1.15"/>
    </reaction>
</comment>
<dbReference type="InterPro" id="IPR011877">
    <property type="entry name" value="Ribokinase"/>
</dbReference>
<dbReference type="CDD" id="cd01174">
    <property type="entry name" value="ribokinase"/>
    <property type="match status" value="1"/>
</dbReference>
<name>A0A9D5M3Q9_9FIRM</name>
<dbReference type="EMBL" id="JADCKB010000001">
    <property type="protein sequence ID" value="MBE5039004.1"/>
    <property type="molecule type" value="Genomic_DNA"/>
</dbReference>
<evidence type="ECO:0000256" key="8">
    <source>
        <dbReference type="ARBA" id="ARBA00022840"/>
    </source>
</evidence>
<evidence type="ECO:0000256" key="9">
    <source>
        <dbReference type="ARBA" id="ARBA00022842"/>
    </source>
</evidence>
<gene>
    <name evidence="12 14" type="primary">rbsK</name>
    <name evidence="14" type="ORF">INF28_00790</name>
</gene>
<dbReference type="InterPro" id="IPR002173">
    <property type="entry name" value="Carboh/pur_kinase_PfkB_CS"/>
</dbReference>
<feature type="binding site" evidence="12">
    <location>
        <position position="138"/>
    </location>
    <ligand>
        <name>substrate</name>
    </ligand>
</feature>